<dbReference type="AlphaFoldDB" id="A0AAV4VAG6"/>
<name>A0AAV4VAG6_9ARAC</name>
<gene>
    <name evidence="1" type="ORF">CDAR_423711</name>
</gene>
<evidence type="ECO:0000313" key="1">
    <source>
        <dbReference type="EMBL" id="GIY67282.1"/>
    </source>
</evidence>
<proteinExistence type="predicted"/>
<comment type="caution">
    <text evidence="1">The sequence shown here is derived from an EMBL/GenBank/DDBJ whole genome shotgun (WGS) entry which is preliminary data.</text>
</comment>
<evidence type="ECO:0000313" key="2">
    <source>
        <dbReference type="Proteomes" id="UP001054837"/>
    </source>
</evidence>
<sequence>MTRDLKRKRRIARFSSWNSPHSGEESVVNLSAYHHPILLDRRISQLEWSSSVDDRRITPLLYNRPPTCLFLIFLRVHPCPSGQLLMSNNGRFRSEKLVDHESL</sequence>
<protein>
    <submittedName>
        <fullName evidence="1">Uncharacterized protein</fullName>
    </submittedName>
</protein>
<organism evidence="1 2">
    <name type="scientific">Caerostris darwini</name>
    <dbReference type="NCBI Taxonomy" id="1538125"/>
    <lineage>
        <taxon>Eukaryota</taxon>
        <taxon>Metazoa</taxon>
        <taxon>Ecdysozoa</taxon>
        <taxon>Arthropoda</taxon>
        <taxon>Chelicerata</taxon>
        <taxon>Arachnida</taxon>
        <taxon>Araneae</taxon>
        <taxon>Araneomorphae</taxon>
        <taxon>Entelegynae</taxon>
        <taxon>Araneoidea</taxon>
        <taxon>Araneidae</taxon>
        <taxon>Caerostris</taxon>
    </lineage>
</organism>
<dbReference type="EMBL" id="BPLQ01012715">
    <property type="protein sequence ID" value="GIY67282.1"/>
    <property type="molecule type" value="Genomic_DNA"/>
</dbReference>
<dbReference type="Proteomes" id="UP001054837">
    <property type="component" value="Unassembled WGS sequence"/>
</dbReference>
<reference evidence="1 2" key="1">
    <citation type="submission" date="2021-06" db="EMBL/GenBank/DDBJ databases">
        <title>Caerostris darwini draft genome.</title>
        <authorList>
            <person name="Kono N."/>
            <person name="Arakawa K."/>
        </authorList>
    </citation>
    <scope>NUCLEOTIDE SEQUENCE [LARGE SCALE GENOMIC DNA]</scope>
</reference>
<keyword evidence="2" id="KW-1185">Reference proteome</keyword>
<accession>A0AAV4VAG6</accession>